<feature type="transmembrane region" description="Helical" evidence="7">
    <location>
        <begin position="59"/>
        <end position="82"/>
    </location>
</feature>
<name>A0A1X6X783_9MICO</name>
<evidence type="ECO:0000256" key="3">
    <source>
        <dbReference type="ARBA" id="ARBA00022475"/>
    </source>
</evidence>
<dbReference type="Proteomes" id="UP000195981">
    <property type="component" value="Unassembled WGS sequence"/>
</dbReference>
<protein>
    <submittedName>
        <fullName evidence="10">Inositol transport system permease protein</fullName>
    </submittedName>
</protein>
<proteinExistence type="inferred from homology"/>
<dbReference type="InterPro" id="IPR000515">
    <property type="entry name" value="MetI-like"/>
</dbReference>
<organism evidence="10 11">
    <name type="scientific">Brachybacterium nesterenkovii</name>
    <dbReference type="NCBI Taxonomy" id="47847"/>
    <lineage>
        <taxon>Bacteria</taxon>
        <taxon>Bacillati</taxon>
        <taxon>Actinomycetota</taxon>
        <taxon>Actinomycetes</taxon>
        <taxon>Micrococcales</taxon>
        <taxon>Dermabacteraceae</taxon>
        <taxon>Brachybacterium</taxon>
    </lineage>
</organism>
<dbReference type="SUPFAM" id="SSF161098">
    <property type="entry name" value="MetI-like"/>
    <property type="match status" value="1"/>
</dbReference>
<dbReference type="Pfam" id="PF00528">
    <property type="entry name" value="BPD_transp_1"/>
    <property type="match status" value="1"/>
</dbReference>
<keyword evidence="5 7" id="KW-1133">Transmembrane helix</keyword>
<dbReference type="GO" id="GO:0055085">
    <property type="term" value="P:transmembrane transport"/>
    <property type="evidence" value="ECO:0007669"/>
    <property type="project" value="InterPro"/>
</dbReference>
<feature type="region of interest" description="Disordered" evidence="8">
    <location>
        <begin position="1"/>
        <end position="54"/>
    </location>
</feature>
<evidence type="ECO:0000256" key="2">
    <source>
        <dbReference type="ARBA" id="ARBA00022448"/>
    </source>
</evidence>
<evidence type="ECO:0000256" key="5">
    <source>
        <dbReference type="ARBA" id="ARBA00022989"/>
    </source>
</evidence>
<feature type="domain" description="ABC transmembrane type-1" evidence="9">
    <location>
        <begin position="125"/>
        <end position="315"/>
    </location>
</feature>
<comment type="similarity">
    <text evidence="7">Belongs to the binding-protein-dependent transport system permease family.</text>
</comment>
<evidence type="ECO:0000313" key="10">
    <source>
        <dbReference type="EMBL" id="SLM95048.1"/>
    </source>
</evidence>
<reference evidence="10 11" key="1">
    <citation type="submission" date="2017-02" db="EMBL/GenBank/DDBJ databases">
        <authorList>
            <person name="Peterson S.W."/>
        </authorList>
    </citation>
    <scope>NUCLEOTIDE SEQUENCE [LARGE SCALE GENOMIC DNA]</scope>
    <source>
        <strain evidence="10 11">CIP104813</strain>
    </source>
</reference>
<dbReference type="Gene3D" id="1.10.3720.10">
    <property type="entry name" value="MetI-like"/>
    <property type="match status" value="1"/>
</dbReference>
<dbReference type="AlphaFoldDB" id="A0A1X6X783"/>
<feature type="transmembrane region" description="Helical" evidence="7">
    <location>
        <begin position="294"/>
        <end position="315"/>
    </location>
</feature>
<feature type="transmembrane region" description="Helical" evidence="7">
    <location>
        <begin position="160"/>
        <end position="181"/>
    </location>
</feature>
<evidence type="ECO:0000256" key="1">
    <source>
        <dbReference type="ARBA" id="ARBA00004651"/>
    </source>
</evidence>
<dbReference type="InterPro" id="IPR035906">
    <property type="entry name" value="MetI-like_sf"/>
</dbReference>
<evidence type="ECO:0000256" key="7">
    <source>
        <dbReference type="RuleBase" id="RU363032"/>
    </source>
</evidence>
<keyword evidence="2 7" id="KW-0813">Transport</keyword>
<sequence>MATSPKSAKSTGANASATSTGATSATSRGATASATATTTAAEPTRPARSQGRSRRVSGVLANLGTYAVLLIAAVLTLSPFLVSALTAFTSPRQFAQRGPLRLPDPPTLENFAALFTGTDGFVTPVVVTVQMVAVILVGQMVFSILAAYAFARLRFPGRDLLFWVYVATLMVPQAVVVVPLYLMMSEAGLRNTFWALVVPFMLGSPYAIFLLRESFRTMPSELIDAMRVDGAGHLRLLWNLVLPLNRPTIVTLVLITVVTHWNSFLWPLVITTGPEWRTVTVATASLQSQYNNNWTLVMAATTLAMVPLVLLFIVFQRQITRSIGASTLR</sequence>
<feature type="transmembrane region" description="Helical" evidence="7">
    <location>
        <begin position="193"/>
        <end position="211"/>
    </location>
</feature>
<feature type="transmembrane region" description="Helical" evidence="7">
    <location>
        <begin position="121"/>
        <end position="148"/>
    </location>
</feature>
<accession>A0A1X6X783</accession>
<dbReference type="EMBL" id="FWFG01000107">
    <property type="protein sequence ID" value="SLM95048.1"/>
    <property type="molecule type" value="Genomic_DNA"/>
</dbReference>
<keyword evidence="11" id="KW-1185">Reference proteome</keyword>
<keyword evidence="3" id="KW-1003">Cell membrane</keyword>
<evidence type="ECO:0000256" key="6">
    <source>
        <dbReference type="ARBA" id="ARBA00023136"/>
    </source>
</evidence>
<dbReference type="PANTHER" id="PTHR43744">
    <property type="entry name" value="ABC TRANSPORTER PERMEASE PROTEIN MG189-RELATED-RELATED"/>
    <property type="match status" value="1"/>
</dbReference>
<evidence type="ECO:0000256" key="8">
    <source>
        <dbReference type="SAM" id="MobiDB-lite"/>
    </source>
</evidence>
<evidence type="ECO:0000256" key="4">
    <source>
        <dbReference type="ARBA" id="ARBA00022692"/>
    </source>
</evidence>
<keyword evidence="4 7" id="KW-0812">Transmembrane</keyword>
<gene>
    <name evidence="10" type="ORF">FM110_12140</name>
</gene>
<dbReference type="OrthoDB" id="3524874at2"/>
<evidence type="ECO:0000259" key="9">
    <source>
        <dbReference type="PROSITE" id="PS50928"/>
    </source>
</evidence>
<dbReference type="CDD" id="cd06261">
    <property type="entry name" value="TM_PBP2"/>
    <property type="match status" value="1"/>
</dbReference>
<dbReference type="PANTHER" id="PTHR43744:SF12">
    <property type="entry name" value="ABC TRANSPORTER PERMEASE PROTEIN MG189-RELATED"/>
    <property type="match status" value="1"/>
</dbReference>
<comment type="subcellular location">
    <subcellularLocation>
        <location evidence="1 7">Cell membrane</location>
        <topology evidence="1 7">Multi-pass membrane protein</topology>
    </subcellularLocation>
</comment>
<keyword evidence="6 7" id="KW-0472">Membrane</keyword>
<feature type="transmembrane region" description="Helical" evidence="7">
    <location>
        <begin position="236"/>
        <end position="258"/>
    </location>
</feature>
<feature type="compositionally biased region" description="Low complexity" evidence="8">
    <location>
        <begin position="7"/>
        <end position="41"/>
    </location>
</feature>
<dbReference type="PROSITE" id="PS50928">
    <property type="entry name" value="ABC_TM1"/>
    <property type="match status" value="1"/>
</dbReference>
<evidence type="ECO:0000313" key="11">
    <source>
        <dbReference type="Proteomes" id="UP000195981"/>
    </source>
</evidence>
<dbReference type="RefSeq" id="WP_087105013.1">
    <property type="nucleotide sequence ID" value="NZ_FWFG01000107.1"/>
</dbReference>
<dbReference type="GO" id="GO:0005886">
    <property type="term" value="C:plasma membrane"/>
    <property type="evidence" value="ECO:0007669"/>
    <property type="project" value="UniProtKB-SubCell"/>
</dbReference>